<name>A0A7W7VTE0_KITKI</name>
<keyword evidence="3" id="KW-1185">Reference proteome</keyword>
<dbReference type="Pfam" id="PF01381">
    <property type="entry name" value="HTH_3"/>
    <property type="match status" value="1"/>
</dbReference>
<evidence type="ECO:0000259" key="1">
    <source>
        <dbReference type="PROSITE" id="PS50943"/>
    </source>
</evidence>
<dbReference type="AlphaFoldDB" id="A0A7W7VTE0"/>
<gene>
    <name evidence="2" type="ORF">FHR34_001130</name>
</gene>
<comment type="caution">
    <text evidence="2">The sequence shown here is derived from an EMBL/GenBank/DDBJ whole genome shotgun (WGS) entry which is preliminary data.</text>
</comment>
<dbReference type="EMBL" id="JACHJV010000001">
    <property type="protein sequence ID" value="MBB4922137.1"/>
    <property type="molecule type" value="Genomic_DNA"/>
</dbReference>
<organism evidence="2 3">
    <name type="scientific">Kitasatospora kifunensis</name>
    <name type="common">Streptomyces kifunensis</name>
    <dbReference type="NCBI Taxonomy" id="58351"/>
    <lineage>
        <taxon>Bacteria</taxon>
        <taxon>Bacillati</taxon>
        <taxon>Actinomycetota</taxon>
        <taxon>Actinomycetes</taxon>
        <taxon>Kitasatosporales</taxon>
        <taxon>Streptomycetaceae</taxon>
        <taxon>Kitasatospora</taxon>
    </lineage>
</organism>
<protein>
    <submittedName>
        <fullName evidence="2">Plasmid maintenance system antidote protein VapI</fullName>
    </submittedName>
</protein>
<dbReference type="InterPro" id="IPR010982">
    <property type="entry name" value="Lambda_DNA-bd_dom_sf"/>
</dbReference>
<dbReference type="PROSITE" id="PS50943">
    <property type="entry name" value="HTH_CROC1"/>
    <property type="match status" value="1"/>
</dbReference>
<dbReference type="Gene3D" id="1.10.260.40">
    <property type="entry name" value="lambda repressor-like DNA-binding domains"/>
    <property type="match status" value="1"/>
</dbReference>
<dbReference type="CDD" id="cd00093">
    <property type="entry name" value="HTH_XRE"/>
    <property type="match status" value="1"/>
</dbReference>
<evidence type="ECO:0000313" key="2">
    <source>
        <dbReference type="EMBL" id="MBB4922137.1"/>
    </source>
</evidence>
<feature type="domain" description="HTH cro/C1-type" evidence="1">
    <location>
        <begin position="11"/>
        <end position="56"/>
    </location>
</feature>
<sequence>MDHPGGGTPFTVRALAEAARCQPATIGHLLAGRYRRTETATAIRIAETLGCSLATLFMDGPSTDPDDASI</sequence>
<proteinExistence type="predicted"/>
<dbReference type="GO" id="GO:0003677">
    <property type="term" value="F:DNA binding"/>
    <property type="evidence" value="ECO:0007669"/>
    <property type="project" value="InterPro"/>
</dbReference>
<dbReference type="Proteomes" id="UP000540506">
    <property type="component" value="Unassembled WGS sequence"/>
</dbReference>
<accession>A0A7W7VTE0</accession>
<evidence type="ECO:0000313" key="3">
    <source>
        <dbReference type="Proteomes" id="UP000540506"/>
    </source>
</evidence>
<dbReference type="InterPro" id="IPR001387">
    <property type="entry name" value="Cro/C1-type_HTH"/>
</dbReference>
<reference evidence="2 3" key="1">
    <citation type="submission" date="2020-08" db="EMBL/GenBank/DDBJ databases">
        <title>Sequencing the genomes of 1000 actinobacteria strains.</title>
        <authorList>
            <person name="Klenk H.-P."/>
        </authorList>
    </citation>
    <scope>NUCLEOTIDE SEQUENCE [LARGE SCALE GENOMIC DNA]</scope>
    <source>
        <strain evidence="2 3">DSM 41654</strain>
    </source>
</reference>
<dbReference type="SUPFAM" id="SSF47413">
    <property type="entry name" value="lambda repressor-like DNA-binding domains"/>
    <property type="match status" value="1"/>
</dbReference>